<dbReference type="KEGG" id="mmes:MMSR116_05895"/>
<reference evidence="2 3" key="2">
    <citation type="journal article" date="2013" name="Genome Announc.">
        <title>Draft Genome Sequence of Methylobacterium mesophilicum Strain SR1.6/6, Isolated from Citrus sinensis.</title>
        <authorList>
            <person name="Marinho Almeida D."/>
            <person name="Dini-Andreote F."/>
            <person name="Camargo Neves A.A."/>
            <person name="Juca Ramos R.T."/>
            <person name="Andreote F.D."/>
            <person name="Carneiro A.R."/>
            <person name="Oliveira de Souza Lima A."/>
            <person name="Caracciolo Gomes de Sa P.H."/>
            <person name="Ribeiro Barbosa M.S."/>
            <person name="Araujo W.L."/>
            <person name="Silva A."/>
        </authorList>
    </citation>
    <scope>NUCLEOTIDE SEQUENCE [LARGE SCALE GENOMIC DNA]</scope>
    <source>
        <strain evidence="2 3">SR1.6/6</strain>
    </source>
</reference>
<evidence type="ECO:0000313" key="3">
    <source>
        <dbReference type="Proteomes" id="UP000012488"/>
    </source>
</evidence>
<dbReference type="AlphaFoldDB" id="A0A6B9FK13"/>
<accession>A0A6B9FK13</accession>
<organism evidence="2 3">
    <name type="scientific">Methylobacterium mesophilicum SR1.6/6</name>
    <dbReference type="NCBI Taxonomy" id="908290"/>
    <lineage>
        <taxon>Bacteria</taxon>
        <taxon>Pseudomonadati</taxon>
        <taxon>Pseudomonadota</taxon>
        <taxon>Alphaproteobacteria</taxon>
        <taxon>Hyphomicrobiales</taxon>
        <taxon>Methylobacteriaceae</taxon>
        <taxon>Methylobacterium</taxon>
    </lineage>
</organism>
<evidence type="ECO:0000256" key="1">
    <source>
        <dbReference type="SAM" id="MobiDB-lite"/>
    </source>
</evidence>
<reference evidence="2 3" key="1">
    <citation type="journal article" date="2012" name="Genet. Mol. Biol.">
        <title>Analysis of 16S rRNA and mxaF genes revealing insights into Methylobacterium niche-specific plant association.</title>
        <authorList>
            <person name="Dourado M.N."/>
            <person name="Andreote F.D."/>
            <person name="Dini-Andreote F."/>
            <person name="Conti R."/>
            <person name="Araujo J.M."/>
            <person name="Araujo W.L."/>
        </authorList>
    </citation>
    <scope>NUCLEOTIDE SEQUENCE [LARGE SCALE GENOMIC DNA]</scope>
    <source>
        <strain evidence="2 3">SR1.6/6</strain>
    </source>
</reference>
<proteinExistence type="predicted"/>
<evidence type="ECO:0000313" key="2">
    <source>
        <dbReference type="EMBL" id="QGY01485.1"/>
    </source>
</evidence>
<protein>
    <submittedName>
        <fullName evidence="2">Uncharacterized protein</fullName>
    </submittedName>
</protein>
<dbReference type="RefSeq" id="WP_010683207.1">
    <property type="nucleotide sequence ID" value="NZ_CP043538.1"/>
</dbReference>
<sequence length="157" mass="17216">MGEDYFAQKKAAVAAEQAKANEASQARRSAAMKREAEAREHLRDDIIPFFKRKADAVAQSGSVLRIEMGPSPNGQLPASVKLILAASNARGARQGLGVVIDVIPSVRVVWEFPPNPGRNFSERKVMEYGHPSANGLTSENLERIYKLMVDQFFEGST</sequence>
<name>A0A6B9FK13_9HYPH</name>
<feature type="region of interest" description="Disordered" evidence="1">
    <location>
        <begin position="18"/>
        <end position="37"/>
    </location>
</feature>
<gene>
    <name evidence="2" type="ORF">MMSR116_05895</name>
</gene>
<dbReference type="EMBL" id="CP043538">
    <property type="protein sequence ID" value="QGY01485.1"/>
    <property type="molecule type" value="Genomic_DNA"/>
</dbReference>
<dbReference type="Proteomes" id="UP000012488">
    <property type="component" value="Chromosome"/>
</dbReference>